<comment type="caution">
    <text evidence="4">The sequence shown here is derived from an EMBL/GenBank/DDBJ whole genome shotgun (WGS) entry which is preliminary data.</text>
</comment>
<dbReference type="InterPro" id="IPR006140">
    <property type="entry name" value="D-isomer_DH_NAD-bd"/>
</dbReference>
<dbReference type="RefSeq" id="WP_236134126.1">
    <property type="nucleotide sequence ID" value="NZ_JAKGTH010000009.1"/>
</dbReference>
<dbReference type="Proteomes" id="UP001179363">
    <property type="component" value="Unassembled WGS sequence"/>
</dbReference>
<proteinExistence type="predicted"/>
<dbReference type="Gene3D" id="3.40.50.720">
    <property type="entry name" value="NAD(P)-binding Rossmann-like Domain"/>
    <property type="match status" value="2"/>
</dbReference>
<dbReference type="SUPFAM" id="SSF51735">
    <property type="entry name" value="NAD(P)-binding Rossmann-fold domains"/>
    <property type="match status" value="1"/>
</dbReference>
<feature type="domain" description="D-isomer specific 2-hydroxyacid dehydrogenase NAD-binding" evidence="3">
    <location>
        <begin position="104"/>
        <end position="271"/>
    </location>
</feature>
<dbReference type="PANTHER" id="PTHR43333">
    <property type="entry name" value="2-HACID_DH_C DOMAIN-CONTAINING PROTEIN"/>
    <property type="match status" value="1"/>
</dbReference>
<sequence length="306" mass="34971">MSVLVICPGKNPEEWVKELKNNHPGMNIYIYPEEHDKEEVEYVVSWKHPRGIFRNYPNLKVIASMGAGVDHITSDPEIPDNIAITRIVDEQLTRDMSTFVMALVLDHIRDLSQHFNNINWEPFYYKRPEEVSVGIMGMGVLGKAVAQTLVNNNFQVSGWSRTPVEVNNITTYHGKKQQEQFLNNTSVLICLLPLTQETENILNKELFEKLPQGAYVINVARGQHLVEHDLLEMLDNEHLSGASLDVFRTEPLPQEHAFWKHPKIKITPHIASITNPKSAAAQVAQNYERMTEDEPLLNKVERAKGY</sequence>
<keyword evidence="1" id="KW-0560">Oxidoreductase</keyword>
<dbReference type="EMBL" id="JAKGTH010000009">
    <property type="protein sequence ID" value="MCF4101977.1"/>
    <property type="molecule type" value="Genomic_DNA"/>
</dbReference>
<dbReference type="InterPro" id="IPR036291">
    <property type="entry name" value="NAD(P)-bd_dom_sf"/>
</dbReference>
<evidence type="ECO:0000256" key="1">
    <source>
        <dbReference type="ARBA" id="ARBA00023002"/>
    </source>
</evidence>
<dbReference type="CDD" id="cd12164">
    <property type="entry name" value="GDH_like_2"/>
    <property type="match status" value="1"/>
</dbReference>
<dbReference type="Pfam" id="PF02826">
    <property type="entry name" value="2-Hacid_dh_C"/>
    <property type="match status" value="1"/>
</dbReference>
<reference evidence="4" key="1">
    <citation type="submission" date="2022-01" db="EMBL/GenBank/DDBJ databases">
        <title>Gillisia lutea sp. nov., isolated from marine plastic residues from the Malvarosa beach (Valencia, Spain).</title>
        <authorList>
            <person name="Vidal-Verdu A."/>
            <person name="Molina-Menor E."/>
            <person name="Satari L."/>
            <person name="Pascual J."/>
            <person name="Pereto J."/>
            <person name="Porcar M."/>
        </authorList>
    </citation>
    <scope>NUCLEOTIDE SEQUENCE</scope>
    <source>
        <strain evidence="4">M10.2A</strain>
    </source>
</reference>
<keyword evidence="2" id="KW-0520">NAD</keyword>
<organism evidence="4 5">
    <name type="scientific">Gillisia lutea</name>
    <dbReference type="NCBI Taxonomy" id="2909668"/>
    <lineage>
        <taxon>Bacteria</taxon>
        <taxon>Pseudomonadati</taxon>
        <taxon>Bacteroidota</taxon>
        <taxon>Flavobacteriia</taxon>
        <taxon>Flavobacteriales</taxon>
        <taxon>Flavobacteriaceae</taxon>
        <taxon>Gillisia</taxon>
    </lineage>
</organism>
<keyword evidence="5" id="KW-1185">Reference proteome</keyword>
<evidence type="ECO:0000313" key="5">
    <source>
        <dbReference type="Proteomes" id="UP001179363"/>
    </source>
</evidence>
<accession>A0ABS9EI10</accession>
<dbReference type="PANTHER" id="PTHR43333:SF1">
    <property type="entry name" value="D-ISOMER SPECIFIC 2-HYDROXYACID DEHYDROGENASE NAD-BINDING DOMAIN-CONTAINING PROTEIN"/>
    <property type="match status" value="1"/>
</dbReference>
<evidence type="ECO:0000259" key="3">
    <source>
        <dbReference type="Pfam" id="PF02826"/>
    </source>
</evidence>
<gene>
    <name evidence="4" type="ORF">L1I30_09890</name>
</gene>
<dbReference type="SUPFAM" id="SSF52283">
    <property type="entry name" value="Formate/glycerate dehydrogenase catalytic domain-like"/>
    <property type="match status" value="1"/>
</dbReference>
<evidence type="ECO:0000313" key="4">
    <source>
        <dbReference type="EMBL" id="MCF4101977.1"/>
    </source>
</evidence>
<evidence type="ECO:0000256" key="2">
    <source>
        <dbReference type="ARBA" id="ARBA00023027"/>
    </source>
</evidence>
<dbReference type="PROSITE" id="PS00671">
    <property type="entry name" value="D_2_HYDROXYACID_DH_3"/>
    <property type="match status" value="1"/>
</dbReference>
<name>A0ABS9EI10_9FLAO</name>
<dbReference type="InterPro" id="IPR029753">
    <property type="entry name" value="D-isomer_DH_CS"/>
</dbReference>
<protein>
    <submittedName>
        <fullName evidence="4">Glyoxylate/hydroxypyruvate reductase A</fullName>
    </submittedName>
</protein>